<dbReference type="GO" id="GO:0016020">
    <property type="term" value="C:membrane"/>
    <property type="evidence" value="ECO:0007669"/>
    <property type="project" value="GOC"/>
</dbReference>
<dbReference type="GO" id="GO:0051999">
    <property type="term" value="P:mannosyl-inositol phosphorylceramide biosynthetic process"/>
    <property type="evidence" value="ECO:0007669"/>
    <property type="project" value="TreeGrafter"/>
</dbReference>
<keyword evidence="3" id="KW-1185">Reference proteome</keyword>
<accession>A0A1U9KEA2</accession>
<dbReference type="Gene3D" id="3.90.550.20">
    <property type="match status" value="1"/>
</dbReference>
<evidence type="ECO:0000313" key="3">
    <source>
        <dbReference type="Proteomes" id="UP000188937"/>
    </source>
</evidence>
<dbReference type="SUPFAM" id="SSF53448">
    <property type="entry name" value="Nucleotide-diphospho-sugar transferases"/>
    <property type="match status" value="1"/>
</dbReference>
<proteinExistence type="predicted"/>
<dbReference type="Proteomes" id="UP000188937">
    <property type="component" value="Chromosome"/>
</dbReference>
<sequence length="273" mass="30374">MSLTPDAPPQLSAVYRGEKMPCFRLLASGIESGWLPQVRPALGDALPEGIPQRIAQYWHAPALPEEVQRAVETMKAYNPGFAHHLVCDESARTFIQQHYGEEKARLFDACFHATMRSDFWRLCDLYEYGGIYVDVDTTAHAPLARIAAGADFNCMLTYAVGEPWCINNGFLIATPRNAVIHAILTLMFDNVSRFVRTGQFENVWVETGPGVTTMATMRWLAKQSVDHNISPAASGLIFRPYAAVTEAFNDADMAYKSRPEGNWRGATPSGRTR</sequence>
<dbReference type="OrthoDB" id="146908at2"/>
<dbReference type="PANTHER" id="PTHR32385:SF15">
    <property type="entry name" value="INOSITOL PHOSPHOCERAMIDE MANNOSYLTRANSFERASE 1"/>
    <property type="match status" value="1"/>
</dbReference>
<gene>
    <name evidence="2" type="ORF">A0U92_04460</name>
</gene>
<dbReference type="STRING" id="435.A0U92_04460"/>
<dbReference type="PANTHER" id="PTHR32385">
    <property type="entry name" value="MANNOSYL PHOSPHORYLINOSITOL CERAMIDE SYNTHASE"/>
    <property type="match status" value="1"/>
</dbReference>
<evidence type="ECO:0000313" key="2">
    <source>
        <dbReference type="EMBL" id="AQS84144.1"/>
    </source>
</evidence>
<keyword evidence="1" id="KW-0808">Transferase</keyword>
<evidence type="ECO:0000256" key="1">
    <source>
        <dbReference type="ARBA" id="ARBA00022679"/>
    </source>
</evidence>
<dbReference type="InterPro" id="IPR051706">
    <property type="entry name" value="Glycosyltransferase_domain"/>
</dbReference>
<evidence type="ECO:0008006" key="4">
    <source>
        <dbReference type="Google" id="ProtNLM"/>
    </source>
</evidence>
<dbReference type="AlphaFoldDB" id="A0A1U9KEA2"/>
<dbReference type="InterPro" id="IPR007577">
    <property type="entry name" value="GlycoTrfase_DXD_sugar-bd_CS"/>
</dbReference>
<protein>
    <recommendedName>
        <fullName evidence="4">Mannosyltransferase</fullName>
    </recommendedName>
</protein>
<dbReference type="InterPro" id="IPR029044">
    <property type="entry name" value="Nucleotide-diphossugar_trans"/>
</dbReference>
<dbReference type="GO" id="GO:0000030">
    <property type="term" value="F:mannosyltransferase activity"/>
    <property type="evidence" value="ECO:0007669"/>
    <property type="project" value="TreeGrafter"/>
</dbReference>
<name>A0A1U9KEA2_ACEAC</name>
<reference evidence="2 3" key="1">
    <citation type="submission" date="2016-03" db="EMBL/GenBank/DDBJ databases">
        <title>Acetic acid bacteria sequencing.</title>
        <authorList>
            <person name="Brandt J."/>
            <person name="Jakob F."/>
            <person name="Vogel R.F."/>
        </authorList>
    </citation>
    <scope>NUCLEOTIDE SEQUENCE [LARGE SCALE GENOMIC DNA]</scope>
    <source>
        <strain evidence="2 3">TMW2.1153</strain>
    </source>
</reference>
<dbReference type="Pfam" id="PF04488">
    <property type="entry name" value="Gly_transf_sug"/>
    <property type="match status" value="1"/>
</dbReference>
<dbReference type="KEGG" id="aace:A0U92_04460"/>
<organism evidence="2 3">
    <name type="scientific">Acetobacter aceti</name>
    <dbReference type="NCBI Taxonomy" id="435"/>
    <lineage>
        <taxon>Bacteria</taxon>
        <taxon>Pseudomonadati</taxon>
        <taxon>Pseudomonadota</taxon>
        <taxon>Alphaproteobacteria</taxon>
        <taxon>Acetobacterales</taxon>
        <taxon>Acetobacteraceae</taxon>
        <taxon>Acetobacter</taxon>
        <taxon>Acetobacter subgen. Acetobacter</taxon>
    </lineage>
</organism>
<dbReference type="EMBL" id="CP014692">
    <property type="protein sequence ID" value="AQS84144.1"/>
    <property type="molecule type" value="Genomic_DNA"/>
</dbReference>